<dbReference type="SUPFAM" id="SSF53474">
    <property type="entry name" value="alpha/beta-Hydrolases"/>
    <property type="match status" value="1"/>
</dbReference>
<dbReference type="GO" id="GO:0016787">
    <property type="term" value="F:hydrolase activity"/>
    <property type="evidence" value="ECO:0007669"/>
    <property type="project" value="UniProtKB-KW"/>
</dbReference>
<dbReference type="InterPro" id="IPR050228">
    <property type="entry name" value="Carboxylesterase_BioH"/>
</dbReference>
<dbReference type="EMBL" id="VBRY01000002">
    <property type="protein sequence ID" value="TLS68553.1"/>
    <property type="molecule type" value="Genomic_DNA"/>
</dbReference>
<dbReference type="InterPro" id="IPR029058">
    <property type="entry name" value="AB_hydrolase_fold"/>
</dbReference>
<comment type="caution">
    <text evidence="2">The sequence shown here is derived from an EMBL/GenBank/DDBJ whole genome shotgun (WGS) entry which is preliminary data.</text>
</comment>
<gene>
    <name evidence="2" type="ORF">FEF65_02250</name>
</gene>
<name>A0A5R9GWE6_9PROT</name>
<dbReference type="Proteomes" id="UP000306585">
    <property type="component" value="Unassembled WGS sequence"/>
</dbReference>
<dbReference type="PANTHER" id="PTHR43194:SF5">
    <property type="entry name" value="PIMELOYL-[ACYL-CARRIER PROTEIN] METHYL ESTER ESTERASE"/>
    <property type="match status" value="1"/>
</dbReference>
<keyword evidence="3" id="KW-1185">Reference proteome</keyword>
<keyword evidence="2" id="KW-0378">Hydrolase</keyword>
<dbReference type="AlphaFoldDB" id="A0A5R9GWE6"/>
<feature type="domain" description="AB hydrolase-1" evidence="1">
    <location>
        <begin position="6"/>
        <end position="226"/>
    </location>
</feature>
<accession>A0A5R9GWE6</accession>
<evidence type="ECO:0000313" key="2">
    <source>
        <dbReference type="EMBL" id="TLS68553.1"/>
    </source>
</evidence>
<organism evidence="2 3">
    <name type="scientific">Mariprofundus erugo</name>
    <dbReference type="NCBI Taxonomy" id="2528639"/>
    <lineage>
        <taxon>Bacteria</taxon>
        <taxon>Pseudomonadati</taxon>
        <taxon>Pseudomonadota</taxon>
        <taxon>Candidatius Mariprofundia</taxon>
        <taxon>Mariprofundales</taxon>
        <taxon>Mariprofundaceae</taxon>
        <taxon>Mariprofundus</taxon>
    </lineage>
</organism>
<dbReference type="PANTHER" id="PTHR43194">
    <property type="entry name" value="HYDROLASE ALPHA/BETA FOLD FAMILY"/>
    <property type="match status" value="1"/>
</dbReference>
<dbReference type="PRINTS" id="PR00111">
    <property type="entry name" value="ABHYDROLASE"/>
</dbReference>
<sequence>MAERRLVFLHGWAQSRQVWFQQRACFPDGLFLNLPGHGGAPDVDAEAWVDVLAEQLPDEACTLVGWSLGGMLAMALAERFPDKVASMALIATTPRFRVGDGWLYGCDEAVFSAFAEAAASASLKTLNRFFALMLHGDGWSRADYNELARMAVDREQRTSAAGLAEGMKLLAALDLRQSLPQQPALLVHGEQDAIVPVTAGRWLAGQMHSNDLFFPGACGHAPFLTRADEFNTLLKRWWQQS</sequence>
<dbReference type="InterPro" id="IPR000073">
    <property type="entry name" value="AB_hydrolase_1"/>
</dbReference>
<dbReference type="RefSeq" id="WP_138238171.1">
    <property type="nucleotide sequence ID" value="NZ_VBRY01000002.1"/>
</dbReference>
<reference evidence="2 3" key="1">
    <citation type="journal article" date="2019" name="Appl. Environ. Microbiol.">
        <title>Environmental Evidence and Genomic Insight of Iron-oxidizing Bacteria Preference Towards More Corrosion Resistant Stainless Steel at Higher Salinities.</title>
        <authorList>
            <person name="Garrison C.E."/>
            <person name="Price K.A."/>
            <person name="Field E.K."/>
        </authorList>
    </citation>
    <scope>NUCLEOTIDE SEQUENCE [LARGE SCALE GENOMIC DNA]</scope>
    <source>
        <strain evidence="2 3">P3</strain>
    </source>
</reference>
<dbReference type="Pfam" id="PF00561">
    <property type="entry name" value="Abhydrolase_1"/>
    <property type="match status" value="1"/>
</dbReference>
<evidence type="ECO:0000259" key="1">
    <source>
        <dbReference type="Pfam" id="PF00561"/>
    </source>
</evidence>
<proteinExistence type="predicted"/>
<protein>
    <submittedName>
        <fullName evidence="2">Alpha/beta fold hydrolase</fullName>
    </submittedName>
</protein>
<dbReference type="Gene3D" id="3.40.50.1820">
    <property type="entry name" value="alpha/beta hydrolase"/>
    <property type="match status" value="1"/>
</dbReference>
<evidence type="ECO:0000313" key="3">
    <source>
        <dbReference type="Proteomes" id="UP000306585"/>
    </source>
</evidence>